<dbReference type="Gene3D" id="2.102.10.10">
    <property type="entry name" value="Rieske [2Fe-2S] iron-sulphur domain"/>
    <property type="match status" value="1"/>
</dbReference>
<evidence type="ECO:0000256" key="2">
    <source>
        <dbReference type="ARBA" id="ARBA00015816"/>
    </source>
</evidence>
<dbReference type="CDD" id="cd03467">
    <property type="entry name" value="Rieske"/>
    <property type="match status" value="1"/>
</dbReference>
<dbReference type="AlphaFoldDB" id="A0A917SQ40"/>
<dbReference type="FunFam" id="2.102.10.10:FF:000016">
    <property type="entry name" value="Nitrite reductase/ring-hydroxylating ferredoxin subunit"/>
    <property type="match status" value="1"/>
</dbReference>
<comment type="function">
    <text evidence="1">Iron-sulfur subunit of the cytochrome bc1 complex, an essential component of the respiratory electron transport chain required for ATP synthesis. The bc1 complex catalyzes the oxidation of menaquinol and the reduction of cytochrome c in the respiratory chain. The bc1 complex operates through a Q-cycle mechanism that couples electron transfer to generation of the proton gradient that drives ATP synthesis.</text>
</comment>
<comment type="cofactor">
    <cofactor evidence="9">
        <name>[2Fe-2S] cluster</name>
        <dbReference type="ChEBI" id="CHEBI:190135"/>
    </cofactor>
</comment>
<evidence type="ECO:0000256" key="1">
    <source>
        <dbReference type="ARBA" id="ARBA00002494"/>
    </source>
</evidence>
<evidence type="ECO:0000256" key="6">
    <source>
        <dbReference type="ARBA" id="ARBA00023014"/>
    </source>
</evidence>
<dbReference type="InterPro" id="IPR036922">
    <property type="entry name" value="Rieske_2Fe-2S_sf"/>
</dbReference>
<keyword evidence="3" id="KW-0001">2Fe-2S</keyword>
<sequence>MTRNTLDRRTALVGAAALAASGALVACGGNDSASGATGTSAQTTYAGIGGAVPSSAAAPAAASGALGKTADVPVGSGKIFADAKVVVTQPASGTFKCFTAVCTHQGCLVSQVTGDNIVCGCHGSSFSIKDGSVTNGPATEPLKEEKVTVSGDDLTLGA</sequence>
<reference evidence="12" key="1">
    <citation type="journal article" date="2014" name="Int. J. Syst. Evol. Microbiol.">
        <title>Complete genome sequence of Corynebacterium casei LMG S-19264T (=DSM 44701T), isolated from a smear-ripened cheese.</title>
        <authorList>
            <consortium name="US DOE Joint Genome Institute (JGI-PGF)"/>
            <person name="Walter F."/>
            <person name="Albersmeier A."/>
            <person name="Kalinowski J."/>
            <person name="Ruckert C."/>
        </authorList>
    </citation>
    <scope>NUCLEOTIDE SEQUENCE</scope>
    <source>
        <strain evidence="12">CGMCC 4.7308</strain>
    </source>
</reference>
<keyword evidence="7" id="KW-1015">Disulfide bond</keyword>
<dbReference type="GO" id="GO:0016020">
    <property type="term" value="C:membrane"/>
    <property type="evidence" value="ECO:0007669"/>
    <property type="project" value="InterPro"/>
</dbReference>
<evidence type="ECO:0000313" key="13">
    <source>
        <dbReference type="Proteomes" id="UP000655208"/>
    </source>
</evidence>
<dbReference type="InterPro" id="IPR005805">
    <property type="entry name" value="Rieske_Fe-S_prot_C"/>
</dbReference>
<evidence type="ECO:0000259" key="11">
    <source>
        <dbReference type="PROSITE" id="PS51296"/>
    </source>
</evidence>
<comment type="caution">
    <text evidence="12">The sequence shown here is derived from an EMBL/GenBank/DDBJ whole genome shotgun (WGS) entry which is preliminary data.</text>
</comment>
<evidence type="ECO:0000313" key="12">
    <source>
        <dbReference type="EMBL" id="GGL90024.1"/>
    </source>
</evidence>
<keyword evidence="10" id="KW-0732">Signal</keyword>
<dbReference type="InterPro" id="IPR017941">
    <property type="entry name" value="Rieske_2Fe-2S"/>
</dbReference>
<evidence type="ECO:0000256" key="5">
    <source>
        <dbReference type="ARBA" id="ARBA00023004"/>
    </source>
</evidence>
<evidence type="ECO:0000256" key="8">
    <source>
        <dbReference type="ARBA" id="ARBA00029586"/>
    </source>
</evidence>
<dbReference type="PROSITE" id="PS51318">
    <property type="entry name" value="TAT"/>
    <property type="match status" value="1"/>
</dbReference>
<keyword evidence="4" id="KW-0479">Metal-binding</keyword>
<dbReference type="GO" id="GO:0046872">
    <property type="term" value="F:metal ion binding"/>
    <property type="evidence" value="ECO:0007669"/>
    <property type="project" value="UniProtKB-KW"/>
</dbReference>
<dbReference type="Proteomes" id="UP000655208">
    <property type="component" value="Unassembled WGS sequence"/>
</dbReference>
<dbReference type="RefSeq" id="WP_188940043.1">
    <property type="nucleotide sequence ID" value="NZ_BMNA01000001.1"/>
</dbReference>
<keyword evidence="6" id="KW-0411">Iron-sulfur</keyword>
<evidence type="ECO:0000256" key="4">
    <source>
        <dbReference type="ARBA" id="ARBA00022723"/>
    </source>
</evidence>
<keyword evidence="13" id="KW-1185">Reference proteome</keyword>
<dbReference type="Pfam" id="PF00355">
    <property type="entry name" value="Rieske"/>
    <property type="match status" value="1"/>
</dbReference>
<dbReference type="InterPro" id="IPR014349">
    <property type="entry name" value="Rieske_Fe-S_prot"/>
</dbReference>
<dbReference type="GO" id="GO:0051537">
    <property type="term" value="F:2 iron, 2 sulfur cluster binding"/>
    <property type="evidence" value="ECO:0007669"/>
    <property type="project" value="UniProtKB-KW"/>
</dbReference>
<feature type="signal peptide" evidence="10">
    <location>
        <begin position="1"/>
        <end position="26"/>
    </location>
</feature>
<name>A0A917SQ40_9ACTN</name>
<evidence type="ECO:0000256" key="10">
    <source>
        <dbReference type="SAM" id="SignalP"/>
    </source>
</evidence>
<evidence type="ECO:0000256" key="7">
    <source>
        <dbReference type="ARBA" id="ARBA00023157"/>
    </source>
</evidence>
<dbReference type="PROSITE" id="PS51296">
    <property type="entry name" value="RIESKE"/>
    <property type="match status" value="1"/>
</dbReference>
<feature type="chain" id="PRO_5038799973" description="Cytochrome bc1 complex Rieske iron-sulfur subunit" evidence="10">
    <location>
        <begin position="27"/>
        <end position="158"/>
    </location>
</feature>
<proteinExistence type="predicted"/>
<dbReference type="EMBL" id="BMNA01000001">
    <property type="protein sequence ID" value="GGL90024.1"/>
    <property type="molecule type" value="Genomic_DNA"/>
</dbReference>
<evidence type="ECO:0000256" key="9">
    <source>
        <dbReference type="ARBA" id="ARBA00034078"/>
    </source>
</evidence>
<dbReference type="GO" id="GO:0004497">
    <property type="term" value="F:monooxygenase activity"/>
    <property type="evidence" value="ECO:0007669"/>
    <property type="project" value="UniProtKB-ARBA"/>
</dbReference>
<accession>A0A917SQ40</accession>
<dbReference type="PROSITE" id="PS51257">
    <property type="entry name" value="PROKAR_LIPOPROTEIN"/>
    <property type="match status" value="1"/>
</dbReference>
<gene>
    <name evidence="12" type="ORF">GCM10011594_07130</name>
</gene>
<dbReference type="GO" id="GO:0016705">
    <property type="term" value="F:oxidoreductase activity, acting on paired donors, with incorporation or reduction of molecular oxygen"/>
    <property type="evidence" value="ECO:0007669"/>
    <property type="project" value="UniProtKB-ARBA"/>
</dbReference>
<reference evidence="12" key="2">
    <citation type="submission" date="2020-09" db="EMBL/GenBank/DDBJ databases">
        <authorList>
            <person name="Sun Q."/>
            <person name="Zhou Y."/>
        </authorList>
    </citation>
    <scope>NUCLEOTIDE SEQUENCE</scope>
    <source>
        <strain evidence="12">CGMCC 4.7308</strain>
    </source>
</reference>
<keyword evidence="5" id="KW-0408">Iron</keyword>
<dbReference type="PANTHER" id="PTHR10134">
    <property type="entry name" value="CYTOCHROME B-C1 COMPLEX SUBUNIT RIESKE, MITOCHONDRIAL"/>
    <property type="match status" value="1"/>
</dbReference>
<feature type="domain" description="Rieske" evidence="11">
    <location>
        <begin position="64"/>
        <end position="156"/>
    </location>
</feature>
<dbReference type="InterPro" id="IPR006311">
    <property type="entry name" value="TAT_signal"/>
</dbReference>
<protein>
    <recommendedName>
        <fullName evidence="2">Cytochrome bc1 complex Rieske iron-sulfur subunit</fullName>
    </recommendedName>
    <alternativeName>
        <fullName evidence="8">Cytochrome bc1 reductase complex subunit QcrA</fullName>
    </alternativeName>
</protein>
<evidence type="ECO:0000256" key="3">
    <source>
        <dbReference type="ARBA" id="ARBA00022714"/>
    </source>
</evidence>
<dbReference type="SUPFAM" id="SSF50022">
    <property type="entry name" value="ISP domain"/>
    <property type="match status" value="1"/>
</dbReference>
<dbReference type="PRINTS" id="PR00162">
    <property type="entry name" value="RIESKE"/>
</dbReference>
<organism evidence="12 13">
    <name type="scientific">Nakamurella endophytica</name>
    <dbReference type="NCBI Taxonomy" id="1748367"/>
    <lineage>
        <taxon>Bacteria</taxon>
        <taxon>Bacillati</taxon>
        <taxon>Actinomycetota</taxon>
        <taxon>Actinomycetes</taxon>
        <taxon>Nakamurellales</taxon>
        <taxon>Nakamurellaceae</taxon>
        <taxon>Nakamurella</taxon>
    </lineage>
</organism>